<keyword evidence="2" id="KW-1185">Reference proteome</keyword>
<comment type="caution">
    <text evidence="1">The sequence shown here is derived from an EMBL/GenBank/DDBJ whole genome shotgun (WGS) entry which is preliminary data.</text>
</comment>
<gene>
    <name evidence="1" type="ORF">K7432_007409</name>
</gene>
<evidence type="ECO:0000313" key="1">
    <source>
        <dbReference type="EMBL" id="KAK9712009.1"/>
    </source>
</evidence>
<protein>
    <submittedName>
        <fullName evidence="1">Uncharacterized protein</fullName>
    </submittedName>
</protein>
<proteinExistence type="predicted"/>
<sequence length="74" mass="7995">MSSKYKPRAFVPTTVRAFSPPFTFVPLASGLIIAVTGQCNLSRGALIVQAAAELARYLDNSRGQSVQIALENKR</sequence>
<evidence type="ECO:0000313" key="2">
    <source>
        <dbReference type="Proteomes" id="UP001479436"/>
    </source>
</evidence>
<organism evidence="1 2">
    <name type="scientific">Basidiobolus ranarum</name>
    <dbReference type="NCBI Taxonomy" id="34480"/>
    <lineage>
        <taxon>Eukaryota</taxon>
        <taxon>Fungi</taxon>
        <taxon>Fungi incertae sedis</taxon>
        <taxon>Zoopagomycota</taxon>
        <taxon>Entomophthoromycotina</taxon>
        <taxon>Basidiobolomycetes</taxon>
        <taxon>Basidiobolales</taxon>
        <taxon>Basidiobolaceae</taxon>
        <taxon>Basidiobolus</taxon>
    </lineage>
</organism>
<dbReference type="EMBL" id="JASJQH010007240">
    <property type="protein sequence ID" value="KAK9712009.1"/>
    <property type="molecule type" value="Genomic_DNA"/>
</dbReference>
<dbReference type="Proteomes" id="UP001479436">
    <property type="component" value="Unassembled WGS sequence"/>
</dbReference>
<name>A0ABR2W127_9FUNG</name>
<accession>A0ABR2W127</accession>
<reference evidence="1 2" key="1">
    <citation type="submission" date="2023-04" db="EMBL/GenBank/DDBJ databases">
        <title>Genome of Basidiobolus ranarum AG-B5.</title>
        <authorList>
            <person name="Stajich J.E."/>
            <person name="Carter-House D."/>
            <person name="Gryganskyi A."/>
        </authorList>
    </citation>
    <scope>NUCLEOTIDE SEQUENCE [LARGE SCALE GENOMIC DNA]</scope>
    <source>
        <strain evidence="1 2">AG-B5</strain>
    </source>
</reference>